<name>A0A7D5KA35_KLEPN</name>
<dbReference type="EMBL" id="MT439327">
    <property type="protein sequence ID" value="QLG04386.1"/>
    <property type="molecule type" value="Genomic_DNA"/>
</dbReference>
<accession>A0A7D5KA35</accession>
<geneLocation type="plasmid" evidence="1">
    <name>pIncFIBk_6713</name>
</geneLocation>
<dbReference type="AlphaFoldDB" id="A0A7D5KA35"/>
<protein>
    <submittedName>
        <fullName evidence="1">Uncharacterized protein</fullName>
    </submittedName>
</protein>
<keyword evidence="1" id="KW-0614">Plasmid</keyword>
<reference evidence="1" key="1">
    <citation type="journal article" date="2020" name="J. Antimicrob.">
        <title>Genomic background of the Klebsiella pneumoniae NDM-1 outbreak in Poland, 2012-18.</title>
        <authorList>
            <person name="Izdebski R."/>
            <person name="Sitkiewicz M."/>
            <person name="Urbanowicz P."/>
            <person name="Krawczyk M."/>
            <person name="Brisse S."/>
            <person name="Gniadkowski M."/>
        </authorList>
    </citation>
    <scope>NUCLEOTIDE SEQUENCE</scope>
    <source>
        <strain evidence="1">NMI6713_12</strain>
    </source>
</reference>
<organism evidence="1">
    <name type="scientific">Klebsiella pneumoniae</name>
    <dbReference type="NCBI Taxonomy" id="573"/>
    <lineage>
        <taxon>Bacteria</taxon>
        <taxon>Pseudomonadati</taxon>
        <taxon>Pseudomonadota</taxon>
        <taxon>Gammaproteobacteria</taxon>
        <taxon>Enterobacterales</taxon>
        <taxon>Enterobacteriaceae</taxon>
        <taxon>Klebsiella/Raoultella group</taxon>
        <taxon>Klebsiella</taxon>
        <taxon>Klebsiella pneumoniae complex</taxon>
    </lineage>
</organism>
<proteinExistence type="predicted"/>
<evidence type="ECO:0000313" key="1">
    <source>
        <dbReference type="EMBL" id="QLG04386.1"/>
    </source>
</evidence>
<sequence length="53" mass="5533">MKAFCPPVARAFFPAYRKKGLPVNGNPFIKALQACQTSSPLNGGGFPPPGLAT</sequence>